<dbReference type="Pfam" id="PF13625">
    <property type="entry name" value="Helicase_C_3"/>
    <property type="match status" value="1"/>
</dbReference>
<comment type="caution">
    <text evidence="2">The sequence shown here is derived from an EMBL/GenBank/DDBJ whole genome shotgun (WGS) entry which is preliminary data.</text>
</comment>
<evidence type="ECO:0000259" key="1">
    <source>
        <dbReference type="Pfam" id="PF13625"/>
    </source>
</evidence>
<evidence type="ECO:0000313" key="2">
    <source>
        <dbReference type="EMBL" id="MFC5286957.1"/>
    </source>
</evidence>
<keyword evidence="3" id="KW-1185">Reference proteome</keyword>
<evidence type="ECO:0000313" key="3">
    <source>
        <dbReference type="Proteomes" id="UP001596157"/>
    </source>
</evidence>
<organism evidence="2 3">
    <name type="scientific">Actinokineospora guangxiensis</name>
    <dbReference type="NCBI Taxonomy" id="1490288"/>
    <lineage>
        <taxon>Bacteria</taxon>
        <taxon>Bacillati</taxon>
        <taxon>Actinomycetota</taxon>
        <taxon>Actinomycetes</taxon>
        <taxon>Pseudonocardiales</taxon>
        <taxon>Pseudonocardiaceae</taxon>
        <taxon>Actinokineospora</taxon>
    </lineage>
</organism>
<keyword evidence="2" id="KW-0547">Nucleotide-binding</keyword>
<gene>
    <name evidence="2" type="ORF">ACFPM7_07825</name>
</gene>
<dbReference type="GO" id="GO:0004386">
    <property type="term" value="F:helicase activity"/>
    <property type="evidence" value="ECO:0007669"/>
    <property type="project" value="UniProtKB-KW"/>
</dbReference>
<dbReference type="Proteomes" id="UP001596157">
    <property type="component" value="Unassembled WGS sequence"/>
</dbReference>
<sequence>MSTLTEWLRAADESRVVALLRARPDLATPRPADTTVLAARAASRASVARAADGLDTATLAVLDALLVAGADAGPVPLSALGVGLAPERVDDAVGVLCGLALAWRDGPDAPVALVPAAREIGDLPPATPEPRPESVPDLLAALAPEERQVLGALATGTGVGRTRDAAFSGAAEDAITPIQRLMAKGLLVRRDDETVVMPGQVAVAVRGAPTSLAEPPLRTAARTSVDATAAGEALEVVRHVEALLRLWSAEPAPVRKAGGLGVREIRRVAKAAEVTEARAALLVELAAAAGLVGDSGEAEPEWAPTTLADSWLTAGQANRWAALAAGWVDLPRLPGLAGRKDGKDKLLAPLSDDLRRPPAPLERTRVLRALAELPPGTGVVSAEELAAVLAWRAPRRGGRLRDDVVRWTVAEATALGVVALGALSDPGRALLDEDVAAAAKRMAAAMPEPVDHVLVQADLTVVAPGPLEPDLAVRVAEAAELESAGGASVYRVTETSLRRALDAGRTAEDLHELFRTRSRTPVPQGLSYLIDDVARRHGRLRGGAASCFLRCDDPALLTEVLANPLLIALRLRRIAPTVVVSQAPLLDVLEELRAAGFAPAAEDTEGQVVDLRPAGRRVAVPPRAARRPAAPRAVDAEALAELVRLMRLGDQAASARHGRAVTPGAGLGGTSASTVAVLTEAARSGQRVVVSLVDGHGMASRHVITPTRVGAGVVEGVAGEQTHRLPLHRIAAVALVEE</sequence>
<keyword evidence="2" id="KW-0067">ATP-binding</keyword>
<keyword evidence="2" id="KW-0378">Hydrolase</keyword>
<keyword evidence="2" id="KW-0347">Helicase</keyword>
<dbReference type="InterPro" id="IPR032830">
    <property type="entry name" value="XPB/Ssl2_N"/>
</dbReference>
<dbReference type="EMBL" id="JBHSKF010000003">
    <property type="protein sequence ID" value="MFC5286957.1"/>
    <property type="molecule type" value="Genomic_DNA"/>
</dbReference>
<dbReference type="RefSeq" id="WP_378245430.1">
    <property type="nucleotide sequence ID" value="NZ_JBHSKF010000003.1"/>
</dbReference>
<name>A0ABW0EJ61_9PSEU</name>
<feature type="domain" description="Helicase XPB/Ssl2 N-terminal" evidence="1">
    <location>
        <begin position="453"/>
        <end position="575"/>
    </location>
</feature>
<proteinExistence type="predicted"/>
<reference evidence="3" key="1">
    <citation type="journal article" date="2019" name="Int. J. Syst. Evol. Microbiol.">
        <title>The Global Catalogue of Microorganisms (GCM) 10K type strain sequencing project: providing services to taxonomists for standard genome sequencing and annotation.</title>
        <authorList>
            <consortium name="The Broad Institute Genomics Platform"/>
            <consortium name="The Broad Institute Genome Sequencing Center for Infectious Disease"/>
            <person name="Wu L."/>
            <person name="Ma J."/>
        </authorList>
    </citation>
    <scope>NUCLEOTIDE SEQUENCE [LARGE SCALE GENOMIC DNA]</scope>
    <source>
        <strain evidence="3">CCUG 59778</strain>
    </source>
</reference>
<protein>
    <submittedName>
        <fullName evidence="2">Helicase-associated domain-containing protein</fullName>
    </submittedName>
</protein>
<accession>A0ABW0EJ61</accession>